<comment type="caution">
    <text evidence="1">The sequence shown here is derived from an EMBL/GenBank/DDBJ whole genome shotgun (WGS) entry which is preliminary data.</text>
</comment>
<protein>
    <submittedName>
        <fullName evidence="1">6868_t:CDS:1</fullName>
    </submittedName>
</protein>
<organism evidence="1 2">
    <name type="scientific">Racocetra persica</name>
    <dbReference type="NCBI Taxonomy" id="160502"/>
    <lineage>
        <taxon>Eukaryota</taxon>
        <taxon>Fungi</taxon>
        <taxon>Fungi incertae sedis</taxon>
        <taxon>Mucoromycota</taxon>
        <taxon>Glomeromycotina</taxon>
        <taxon>Glomeromycetes</taxon>
        <taxon>Diversisporales</taxon>
        <taxon>Gigasporaceae</taxon>
        <taxon>Racocetra</taxon>
    </lineage>
</organism>
<feature type="non-terminal residue" evidence="1">
    <location>
        <position position="1"/>
    </location>
</feature>
<proteinExistence type="predicted"/>
<dbReference type="Proteomes" id="UP000789920">
    <property type="component" value="Unassembled WGS sequence"/>
</dbReference>
<evidence type="ECO:0000313" key="1">
    <source>
        <dbReference type="EMBL" id="CAG8693120.1"/>
    </source>
</evidence>
<reference evidence="1" key="1">
    <citation type="submission" date="2021-06" db="EMBL/GenBank/DDBJ databases">
        <authorList>
            <person name="Kallberg Y."/>
            <person name="Tangrot J."/>
            <person name="Rosling A."/>
        </authorList>
    </citation>
    <scope>NUCLEOTIDE SEQUENCE</scope>
    <source>
        <strain evidence="1">MA461A</strain>
    </source>
</reference>
<accession>A0ACA9P758</accession>
<evidence type="ECO:0000313" key="2">
    <source>
        <dbReference type="Proteomes" id="UP000789920"/>
    </source>
</evidence>
<sequence length="205" mass="23517">AYLMADVIPKISKLPSRCGFINIDSAIIERDKAVIITNWIEKRETFTRKPFYEFRLTYRATRDGFDYNKFIANSCNVPVLGLIKITDSEKIIGGYNPLGLKNTSHNSYNSYGYNYNGQWETTNESFIFCFEDLKGSNTHILSRVKNPSTAIYNYSGNWMNFGNADLILRGQNGTCSQSQYEKNILNVNNFAVKELEIFFVQKKSS</sequence>
<keyword evidence="2" id="KW-1185">Reference proteome</keyword>
<gene>
    <name evidence="1" type="ORF">RPERSI_LOCUS9646</name>
</gene>
<name>A0ACA9P758_9GLOM</name>
<dbReference type="EMBL" id="CAJVQC010018397">
    <property type="protein sequence ID" value="CAG8693120.1"/>
    <property type="molecule type" value="Genomic_DNA"/>
</dbReference>